<evidence type="ECO:0000256" key="1">
    <source>
        <dbReference type="SAM" id="MobiDB-lite"/>
    </source>
</evidence>
<dbReference type="Proteomes" id="UP000306102">
    <property type="component" value="Unassembled WGS sequence"/>
</dbReference>
<name>A0A4S4DNS6_CAMSN</name>
<evidence type="ECO:0000313" key="2">
    <source>
        <dbReference type="EMBL" id="THG04680.1"/>
    </source>
</evidence>
<dbReference type="AlphaFoldDB" id="A0A4S4DNS6"/>
<proteinExistence type="predicted"/>
<sequence length="311" mass="35929">MCLNCGKYGLQLHRFIKRSCPNLQMGTEKLEGIVMKYPDLENRDPKDFGFPEELKCVGIAIAVVAIGVENVLDFLWFDMRHKTVRVLNPQIEWDTDFTCIKSKNVEVIYVTRGNVLFDSAVENLNEGEEFKVEWDFCEEIEVEWNSRETVVQKCGVRWVCKEDFERNDHQASQDDNLIVVSQGVENANNAPLKRRPSGSGDFQEEDCPNIKRPRLAQPNRVEQVGAWKKRKSPKRKKMKVTWITSTSSHIKEFNSLITKAAHIPADPPNRKNYNLKVGKHSRQRHHRKGDTHLTTGLDNNKFEHKISQESP</sequence>
<reference evidence="2 3" key="1">
    <citation type="journal article" date="2018" name="Proc. Natl. Acad. Sci. U.S.A.">
        <title>Draft genome sequence of Camellia sinensis var. sinensis provides insights into the evolution of the tea genome and tea quality.</title>
        <authorList>
            <person name="Wei C."/>
            <person name="Yang H."/>
            <person name="Wang S."/>
            <person name="Zhao J."/>
            <person name="Liu C."/>
            <person name="Gao L."/>
            <person name="Xia E."/>
            <person name="Lu Y."/>
            <person name="Tai Y."/>
            <person name="She G."/>
            <person name="Sun J."/>
            <person name="Cao H."/>
            <person name="Tong W."/>
            <person name="Gao Q."/>
            <person name="Li Y."/>
            <person name="Deng W."/>
            <person name="Jiang X."/>
            <person name="Wang W."/>
            <person name="Chen Q."/>
            <person name="Zhang S."/>
            <person name="Li H."/>
            <person name="Wu J."/>
            <person name="Wang P."/>
            <person name="Li P."/>
            <person name="Shi C."/>
            <person name="Zheng F."/>
            <person name="Jian J."/>
            <person name="Huang B."/>
            <person name="Shan D."/>
            <person name="Shi M."/>
            <person name="Fang C."/>
            <person name="Yue Y."/>
            <person name="Li F."/>
            <person name="Li D."/>
            <person name="Wei S."/>
            <person name="Han B."/>
            <person name="Jiang C."/>
            <person name="Yin Y."/>
            <person name="Xia T."/>
            <person name="Zhang Z."/>
            <person name="Bennetzen J.L."/>
            <person name="Zhao S."/>
            <person name="Wan X."/>
        </authorList>
    </citation>
    <scope>NUCLEOTIDE SEQUENCE [LARGE SCALE GENOMIC DNA]</scope>
    <source>
        <strain evidence="3">cv. Shuchazao</strain>
        <tissue evidence="2">Leaf</tissue>
    </source>
</reference>
<organism evidence="2 3">
    <name type="scientific">Camellia sinensis var. sinensis</name>
    <name type="common">China tea</name>
    <dbReference type="NCBI Taxonomy" id="542762"/>
    <lineage>
        <taxon>Eukaryota</taxon>
        <taxon>Viridiplantae</taxon>
        <taxon>Streptophyta</taxon>
        <taxon>Embryophyta</taxon>
        <taxon>Tracheophyta</taxon>
        <taxon>Spermatophyta</taxon>
        <taxon>Magnoliopsida</taxon>
        <taxon>eudicotyledons</taxon>
        <taxon>Gunneridae</taxon>
        <taxon>Pentapetalae</taxon>
        <taxon>asterids</taxon>
        <taxon>Ericales</taxon>
        <taxon>Theaceae</taxon>
        <taxon>Camellia</taxon>
    </lineage>
</organism>
<feature type="region of interest" description="Disordered" evidence="1">
    <location>
        <begin position="188"/>
        <end position="207"/>
    </location>
</feature>
<protein>
    <submittedName>
        <fullName evidence="2">Uncharacterized protein</fullName>
    </submittedName>
</protein>
<gene>
    <name evidence="2" type="ORF">TEA_017225</name>
</gene>
<feature type="compositionally biased region" description="Basic and acidic residues" evidence="1">
    <location>
        <begin position="300"/>
        <end position="311"/>
    </location>
</feature>
<dbReference type="EMBL" id="SDRB02010731">
    <property type="protein sequence ID" value="THG04680.1"/>
    <property type="molecule type" value="Genomic_DNA"/>
</dbReference>
<accession>A0A4S4DNS6</accession>
<keyword evidence="3" id="KW-1185">Reference proteome</keyword>
<comment type="caution">
    <text evidence="2">The sequence shown here is derived from an EMBL/GenBank/DDBJ whole genome shotgun (WGS) entry which is preliminary data.</text>
</comment>
<feature type="region of interest" description="Disordered" evidence="1">
    <location>
        <begin position="263"/>
        <end position="311"/>
    </location>
</feature>
<feature type="compositionally biased region" description="Basic residues" evidence="1">
    <location>
        <begin position="277"/>
        <end position="289"/>
    </location>
</feature>
<evidence type="ECO:0000313" key="3">
    <source>
        <dbReference type="Proteomes" id="UP000306102"/>
    </source>
</evidence>